<comment type="caution">
    <text evidence="2">The sequence shown here is derived from an EMBL/GenBank/DDBJ whole genome shotgun (WGS) entry which is preliminary data.</text>
</comment>
<dbReference type="Proteomes" id="UP000265520">
    <property type="component" value="Unassembled WGS sequence"/>
</dbReference>
<evidence type="ECO:0000313" key="2">
    <source>
        <dbReference type="EMBL" id="MCI73110.1"/>
    </source>
</evidence>
<sequence>NALLGFLFFPFAGTVAVRPDGGATVPEHP</sequence>
<accession>A0A392UL58</accession>
<evidence type="ECO:0000313" key="3">
    <source>
        <dbReference type="Proteomes" id="UP000265520"/>
    </source>
</evidence>
<dbReference type="EMBL" id="LXQA010831582">
    <property type="protein sequence ID" value="MCI73110.1"/>
    <property type="molecule type" value="Genomic_DNA"/>
</dbReference>
<protein>
    <submittedName>
        <fullName evidence="2">Uncharacterized protein</fullName>
    </submittedName>
</protein>
<feature type="chain" id="PRO_5017185781" evidence="1">
    <location>
        <begin position="17"/>
        <end position="29"/>
    </location>
</feature>
<keyword evidence="1" id="KW-0732">Signal</keyword>
<evidence type="ECO:0000256" key="1">
    <source>
        <dbReference type="SAM" id="SignalP"/>
    </source>
</evidence>
<organism evidence="2 3">
    <name type="scientific">Trifolium medium</name>
    <dbReference type="NCBI Taxonomy" id="97028"/>
    <lineage>
        <taxon>Eukaryota</taxon>
        <taxon>Viridiplantae</taxon>
        <taxon>Streptophyta</taxon>
        <taxon>Embryophyta</taxon>
        <taxon>Tracheophyta</taxon>
        <taxon>Spermatophyta</taxon>
        <taxon>Magnoliopsida</taxon>
        <taxon>eudicotyledons</taxon>
        <taxon>Gunneridae</taxon>
        <taxon>Pentapetalae</taxon>
        <taxon>rosids</taxon>
        <taxon>fabids</taxon>
        <taxon>Fabales</taxon>
        <taxon>Fabaceae</taxon>
        <taxon>Papilionoideae</taxon>
        <taxon>50 kb inversion clade</taxon>
        <taxon>NPAAA clade</taxon>
        <taxon>Hologalegina</taxon>
        <taxon>IRL clade</taxon>
        <taxon>Trifolieae</taxon>
        <taxon>Trifolium</taxon>
    </lineage>
</organism>
<proteinExistence type="predicted"/>
<dbReference type="AlphaFoldDB" id="A0A392UL58"/>
<feature type="signal peptide" evidence="1">
    <location>
        <begin position="1"/>
        <end position="16"/>
    </location>
</feature>
<feature type="non-terminal residue" evidence="2">
    <location>
        <position position="1"/>
    </location>
</feature>
<name>A0A392UL58_9FABA</name>
<reference evidence="2 3" key="1">
    <citation type="journal article" date="2018" name="Front. Plant Sci.">
        <title>Red Clover (Trifolium pratense) and Zigzag Clover (T. medium) - A Picture of Genomic Similarities and Differences.</title>
        <authorList>
            <person name="Dluhosova J."/>
            <person name="Istvanek J."/>
            <person name="Nedelnik J."/>
            <person name="Repkova J."/>
        </authorList>
    </citation>
    <scope>NUCLEOTIDE SEQUENCE [LARGE SCALE GENOMIC DNA]</scope>
    <source>
        <strain evidence="3">cv. 10/8</strain>
        <tissue evidence="2">Leaf</tissue>
    </source>
</reference>
<keyword evidence="3" id="KW-1185">Reference proteome</keyword>
<feature type="non-terminal residue" evidence="2">
    <location>
        <position position="29"/>
    </location>
</feature>